<keyword evidence="2" id="KW-1185">Reference proteome</keyword>
<evidence type="ECO:0000313" key="1">
    <source>
        <dbReference type="EMBL" id="KAK9031660.1"/>
    </source>
</evidence>
<evidence type="ECO:0000313" key="2">
    <source>
        <dbReference type="Proteomes" id="UP001396334"/>
    </source>
</evidence>
<dbReference type="EMBL" id="JBBPBN010000009">
    <property type="protein sequence ID" value="KAK9031660.1"/>
    <property type="molecule type" value="Genomic_DNA"/>
</dbReference>
<accession>A0ABR2T2G0</accession>
<name>A0ABR2T2G0_9ROSI</name>
<reference evidence="1 2" key="1">
    <citation type="journal article" date="2024" name="G3 (Bethesda)">
        <title>Genome assembly of Hibiscus sabdariffa L. provides insights into metabolisms of medicinal natural products.</title>
        <authorList>
            <person name="Kim T."/>
        </authorList>
    </citation>
    <scope>NUCLEOTIDE SEQUENCE [LARGE SCALE GENOMIC DNA]</scope>
    <source>
        <strain evidence="1">TK-2024</strain>
        <tissue evidence="1">Old leaves</tissue>
    </source>
</reference>
<comment type="caution">
    <text evidence="1">The sequence shown here is derived from an EMBL/GenBank/DDBJ whole genome shotgun (WGS) entry which is preliminary data.</text>
</comment>
<organism evidence="1 2">
    <name type="scientific">Hibiscus sabdariffa</name>
    <name type="common">roselle</name>
    <dbReference type="NCBI Taxonomy" id="183260"/>
    <lineage>
        <taxon>Eukaryota</taxon>
        <taxon>Viridiplantae</taxon>
        <taxon>Streptophyta</taxon>
        <taxon>Embryophyta</taxon>
        <taxon>Tracheophyta</taxon>
        <taxon>Spermatophyta</taxon>
        <taxon>Magnoliopsida</taxon>
        <taxon>eudicotyledons</taxon>
        <taxon>Gunneridae</taxon>
        <taxon>Pentapetalae</taxon>
        <taxon>rosids</taxon>
        <taxon>malvids</taxon>
        <taxon>Malvales</taxon>
        <taxon>Malvaceae</taxon>
        <taxon>Malvoideae</taxon>
        <taxon>Hibiscus</taxon>
    </lineage>
</organism>
<protein>
    <submittedName>
        <fullName evidence="1">Uncharacterized protein</fullName>
    </submittedName>
</protein>
<proteinExistence type="predicted"/>
<gene>
    <name evidence="1" type="ORF">V6N11_055953</name>
</gene>
<dbReference type="Proteomes" id="UP001396334">
    <property type="component" value="Unassembled WGS sequence"/>
</dbReference>
<sequence length="133" mass="13526">MCGSGPSGWSCPTVVSKPTQVWKKKETVIPPHSVDFEAGRPSVVQGVPEVVLPCDGSDAFNLEGSSGLGNGDVATVFPSVDKVALLDVPIGLVSTADEQSVDVGVPCSVVGLDGGGDCLKVGDIDNDCLRSEA</sequence>